<name>A0A2K1Y5Z6_POPTR</name>
<dbReference type="InParanoid" id="A0A2K1Y5Z6"/>
<dbReference type="Proteomes" id="UP000006729">
    <property type="component" value="Chromosome 13"/>
</dbReference>
<accession>A0A2K1Y5Z6</accession>
<gene>
    <name evidence="1" type="ORF">POPTR_013G152500</name>
</gene>
<sequence>MGPHLPLWHIYSKIRSPIFMGLVFGVILFYKETSDIHYSHITFMHHGHDIRVRHPELNSTEKYLFQCHGNRLCLACM</sequence>
<reference evidence="1 2" key="1">
    <citation type="journal article" date="2006" name="Science">
        <title>The genome of black cottonwood, Populus trichocarpa (Torr. &amp; Gray).</title>
        <authorList>
            <person name="Tuskan G.A."/>
            <person name="Difazio S."/>
            <person name="Jansson S."/>
            <person name="Bohlmann J."/>
            <person name="Grigoriev I."/>
            <person name="Hellsten U."/>
            <person name="Putnam N."/>
            <person name="Ralph S."/>
            <person name="Rombauts S."/>
            <person name="Salamov A."/>
            <person name="Schein J."/>
            <person name="Sterck L."/>
            <person name="Aerts A."/>
            <person name="Bhalerao R.R."/>
            <person name="Bhalerao R.P."/>
            <person name="Blaudez D."/>
            <person name="Boerjan W."/>
            <person name="Brun A."/>
            <person name="Brunner A."/>
            <person name="Busov V."/>
            <person name="Campbell M."/>
            <person name="Carlson J."/>
            <person name="Chalot M."/>
            <person name="Chapman J."/>
            <person name="Chen G.L."/>
            <person name="Cooper D."/>
            <person name="Coutinho P.M."/>
            <person name="Couturier J."/>
            <person name="Covert S."/>
            <person name="Cronk Q."/>
            <person name="Cunningham R."/>
            <person name="Davis J."/>
            <person name="Degroeve S."/>
            <person name="Dejardin A."/>
            <person name="Depamphilis C."/>
            <person name="Detter J."/>
            <person name="Dirks B."/>
            <person name="Dubchak I."/>
            <person name="Duplessis S."/>
            <person name="Ehlting J."/>
            <person name="Ellis B."/>
            <person name="Gendler K."/>
            <person name="Goodstein D."/>
            <person name="Gribskov M."/>
            <person name="Grimwood J."/>
            <person name="Groover A."/>
            <person name="Gunter L."/>
            <person name="Hamberger B."/>
            <person name="Heinze B."/>
            <person name="Helariutta Y."/>
            <person name="Henrissat B."/>
            <person name="Holligan D."/>
            <person name="Holt R."/>
            <person name="Huang W."/>
            <person name="Islam-Faridi N."/>
            <person name="Jones S."/>
            <person name="Jones-Rhoades M."/>
            <person name="Jorgensen R."/>
            <person name="Joshi C."/>
            <person name="Kangasjarvi J."/>
            <person name="Karlsson J."/>
            <person name="Kelleher C."/>
            <person name="Kirkpatrick R."/>
            <person name="Kirst M."/>
            <person name="Kohler A."/>
            <person name="Kalluri U."/>
            <person name="Larimer F."/>
            <person name="Leebens-Mack J."/>
            <person name="Leple J.C."/>
            <person name="Locascio P."/>
            <person name="Lou Y."/>
            <person name="Lucas S."/>
            <person name="Martin F."/>
            <person name="Montanini B."/>
            <person name="Napoli C."/>
            <person name="Nelson D.R."/>
            <person name="Nelson C."/>
            <person name="Nieminen K."/>
            <person name="Nilsson O."/>
            <person name="Pereda V."/>
            <person name="Peter G."/>
            <person name="Philippe R."/>
            <person name="Pilate G."/>
            <person name="Poliakov A."/>
            <person name="Razumovskaya J."/>
            <person name="Richardson P."/>
            <person name="Rinaldi C."/>
            <person name="Ritland K."/>
            <person name="Rouze P."/>
            <person name="Ryaboy D."/>
            <person name="Schmutz J."/>
            <person name="Schrader J."/>
            <person name="Segerman B."/>
            <person name="Shin H."/>
            <person name="Siddiqui A."/>
            <person name="Sterky F."/>
            <person name="Terry A."/>
            <person name="Tsai C.J."/>
            <person name="Uberbacher E."/>
            <person name="Unneberg P."/>
            <person name="Vahala J."/>
            <person name="Wall K."/>
            <person name="Wessler S."/>
            <person name="Yang G."/>
            <person name="Yin T."/>
            <person name="Douglas C."/>
            <person name="Marra M."/>
            <person name="Sandberg G."/>
            <person name="Van de Peer Y."/>
            <person name="Rokhsar D."/>
        </authorList>
    </citation>
    <scope>NUCLEOTIDE SEQUENCE [LARGE SCALE GENOMIC DNA]</scope>
    <source>
        <strain evidence="2">cv. Nisqually</strain>
    </source>
</reference>
<proteinExistence type="predicted"/>
<organism evidence="1 2">
    <name type="scientific">Populus trichocarpa</name>
    <name type="common">Western balsam poplar</name>
    <name type="synonym">Populus balsamifera subsp. trichocarpa</name>
    <dbReference type="NCBI Taxonomy" id="3694"/>
    <lineage>
        <taxon>Eukaryota</taxon>
        <taxon>Viridiplantae</taxon>
        <taxon>Streptophyta</taxon>
        <taxon>Embryophyta</taxon>
        <taxon>Tracheophyta</taxon>
        <taxon>Spermatophyta</taxon>
        <taxon>Magnoliopsida</taxon>
        <taxon>eudicotyledons</taxon>
        <taxon>Gunneridae</taxon>
        <taxon>Pentapetalae</taxon>
        <taxon>rosids</taxon>
        <taxon>fabids</taxon>
        <taxon>Malpighiales</taxon>
        <taxon>Salicaceae</taxon>
        <taxon>Saliceae</taxon>
        <taxon>Populus</taxon>
    </lineage>
</organism>
<dbReference type="AlphaFoldDB" id="A0A2K1Y5Z6"/>
<protein>
    <submittedName>
        <fullName evidence="1">Uncharacterized protein</fullName>
    </submittedName>
</protein>
<dbReference type="EMBL" id="CM009302">
    <property type="protein sequence ID" value="PNT08459.1"/>
    <property type="molecule type" value="Genomic_DNA"/>
</dbReference>
<evidence type="ECO:0000313" key="2">
    <source>
        <dbReference type="Proteomes" id="UP000006729"/>
    </source>
</evidence>
<keyword evidence="2" id="KW-1185">Reference proteome</keyword>
<evidence type="ECO:0000313" key="1">
    <source>
        <dbReference type="EMBL" id="PNT08459.1"/>
    </source>
</evidence>